<reference evidence="1" key="1">
    <citation type="journal article" date="2021" name="Environ. Microbiol.">
        <title>Gene family expansions and transcriptome signatures uncover fungal adaptations to wood decay.</title>
        <authorList>
            <person name="Hage H."/>
            <person name="Miyauchi S."/>
            <person name="Viragh M."/>
            <person name="Drula E."/>
            <person name="Min B."/>
            <person name="Chaduli D."/>
            <person name="Navarro D."/>
            <person name="Favel A."/>
            <person name="Norest M."/>
            <person name="Lesage-Meessen L."/>
            <person name="Balint B."/>
            <person name="Merenyi Z."/>
            <person name="de Eugenio L."/>
            <person name="Morin E."/>
            <person name="Martinez A.T."/>
            <person name="Baldrian P."/>
            <person name="Stursova M."/>
            <person name="Martinez M.J."/>
            <person name="Novotny C."/>
            <person name="Magnuson J.K."/>
            <person name="Spatafora J.W."/>
            <person name="Maurice S."/>
            <person name="Pangilinan J."/>
            <person name="Andreopoulos W."/>
            <person name="LaButti K."/>
            <person name="Hundley H."/>
            <person name="Na H."/>
            <person name="Kuo A."/>
            <person name="Barry K."/>
            <person name="Lipzen A."/>
            <person name="Henrissat B."/>
            <person name="Riley R."/>
            <person name="Ahrendt S."/>
            <person name="Nagy L.G."/>
            <person name="Grigoriev I.V."/>
            <person name="Martin F."/>
            <person name="Rosso M.N."/>
        </authorList>
    </citation>
    <scope>NUCLEOTIDE SEQUENCE</scope>
    <source>
        <strain evidence="1">CBS 384.51</strain>
    </source>
</reference>
<protein>
    <submittedName>
        <fullName evidence="1">Uncharacterized protein</fullName>
    </submittedName>
</protein>
<sequence length="171" mass="19032">MSTVPTLLDRRDSPPSFLNGQERIGMILLIALAAVSITALSIVLLCHRRNIHQQTQATPLSVRRLYKDVDSTNKPIIHDLYIGQILDTYKTSWEVFMPVSLMPTLVPHSQSPKPAPLRAATADHHSHLLATLLITMPRSPNHMNISQEQLHDLHIGVATVELNHPLRPSGT</sequence>
<organism evidence="1 2">
    <name type="scientific">Irpex rosettiformis</name>
    <dbReference type="NCBI Taxonomy" id="378272"/>
    <lineage>
        <taxon>Eukaryota</taxon>
        <taxon>Fungi</taxon>
        <taxon>Dikarya</taxon>
        <taxon>Basidiomycota</taxon>
        <taxon>Agaricomycotina</taxon>
        <taxon>Agaricomycetes</taxon>
        <taxon>Polyporales</taxon>
        <taxon>Irpicaceae</taxon>
        <taxon>Irpex</taxon>
    </lineage>
</organism>
<gene>
    <name evidence="1" type="ORF">BDY19DRAFT_998031</name>
</gene>
<name>A0ACB8TQ08_9APHY</name>
<accession>A0ACB8TQ08</accession>
<dbReference type="Proteomes" id="UP001055072">
    <property type="component" value="Unassembled WGS sequence"/>
</dbReference>
<proteinExistence type="predicted"/>
<evidence type="ECO:0000313" key="1">
    <source>
        <dbReference type="EMBL" id="KAI0084059.1"/>
    </source>
</evidence>
<comment type="caution">
    <text evidence="1">The sequence shown here is derived from an EMBL/GenBank/DDBJ whole genome shotgun (WGS) entry which is preliminary data.</text>
</comment>
<evidence type="ECO:0000313" key="2">
    <source>
        <dbReference type="Proteomes" id="UP001055072"/>
    </source>
</evidence>
<keyword evidence="2" id="KW-1185">Reference proteome</keyword>
<dbReference type="EMBL" id="MU274948">
    <property type="protein sequence ID" value="KAI0084059.1"/>
    <property type="molecule type" value="Genomic_DNA"/>
</dbReference>